<evidence type="ECO:0000256" key="2">
    <source>
        <dbReference type="ARBA" id="ARBA00008231"/>
    </source>
</evidence>
<dbReference type="GO" id="GO:0033615">
    <property type="term" value="P:mitochondrial proton-transporting ATP synthase complex assembly"/>
    <property type="evidence" value="ECO:0007669"/>
    <property type="project" value="TreeGrafter"/>
</dbReference>
<proteinExistence type="inferred from homology"/>
<keyword evidence="5" id="KW-0143">Chaperone</keyword>
<dbReference type="PANTHER" id="PTHR21013:SF10">
    <property type="entry name" value="ATP SYNTHASE MITOCHONDRIAL F1 COMPLEX ASSEMBLY FACTOR 2"/>
    <property type="match status" value="1"/>
</dbReference>
<sequence>MKTAAQIALRLRPRVVSCAPSPARLIHASAARTANVAPVVGTGPPPEPPVPAAGTLHERVARRRKQAEMLKSAKDIRAARDGKDGGGFKRRFWKDVSVAVVDGALQVFLDARPLRHPTTKGIVRIPLSKQNLATALAIEWDVLSSAQQATRQHLIPLTSLVCRALDIAADDASPTPEATKIRTTIATTLLRYLDTDSLLCWAPPAGPHDNRNQAGESLRDVQKRTAEEIVSFMTTHVWPGIKIEPVLDGESIVPRKQSEGVREVIQGWIAGLDAWEIAGLERAVLAGKSFVTAARFITEWSEGPVGIIRSDAETTFGVEEAARATNLEVTWQTEQWGEVEDTHDVNKEDVRRQLGSVVLLVSGSGKSS</sequence>
<evidence type="ECO:0000256" key="3">
    <source>
        <dbReference type="ARBA" id="ARBA00022946"/>
    </source>
</evidence>
<keyword evidence="4" id="KW-0496">Mitochondrion</keyword>
<name>A0A084AS61_STACB</name>
<dbReference type="Gene3D" id="1.10.3580.10">
    <property type="entry name" value="ATP12 ATPase"/>
    <property type="match status" value="1"/>
</dbReference>
<dbReference type="SUPFAM" id="SSF160909">
    <property type="entry name" value="ATP12-like"/>
    <property type="match status" value="1"/>
</dbReference>
<evidence type="ECO:0000313" key="7">
    <source>
        <dbReference type="Proteomes" id="UP000028045"/>
    </source>
</evidence>
<dbReference type="PANTHER" id="PTHR21013">
    <property type="entry name" value="ATP SYNTHASE MITOCHONDRIAL F1 COMPLEX ASSEMBLY FACTOR 2/ATP12 PROTEIN, MITOCHONDRIAL PRECURSOR"/>
    <property type="match status" value="1"/>
</dbReference>
<reference evidence="6 7" key="1">
    <citation type="journal article" date="2014" name="BMC Genomics">
        <title>Comparative genome sequencing reveals chemotype-specific gene clusters in the toxigenic black mold Stachybotrys.</title>
        <authorList>
            <person name="Semeiks J."/>
            <person name="Borek D."/>
            <person name="Otwinowski Z."/>
            <person name="Grishin N.V."/>
        </authorList>
    </citation>
    <scope>NUCLEOTIDE SEQUENCE [LARGE SCALE GENOMIC DNA]</scope>
    <source>
        <strain evidence="7">CBS 109288 / IBT 7711</strain>
    </source>
</reference>
<dbReference type="EMBL" id="KL648588">
    <property type="protein sequence ID" value="KEY68140.1"/>
    <property type="molecule type" value="Genomic_DNA"/>
</dbReference>
<dbReference type="HOGENOM" id="CLU_047893_1_1_1"/>
<evidence type="ECO:0008006" key="8">
    <source>
        <dbReference type="Google" id="ProtNLM"/>
    </source>
</evidence>
<gene>
    <name evidence="6" type="ORF">S7711_08331</name>
</gene>
<dbReference type="InterPro" id="IPR011419">
    <property type="entry name" value="ATP12_ATP_synth-F1-assembly"/>
</dbReference>
<keyword evidence="7" id="KW-1185">Reference proteome</keyword>
<dbReference type="InterPro" id="IPR042272">
    <property type="entry name" value="ATP12_ATP_synth-F1-assembly_N"/>
</dbReference>
<organism evidence="6 7">
    <name type="scientific">Stachybotrys chartarum (strain CBS 109288 / IBT 7711)</name>
    <name type="common">Toxic black mold</name>
    <name type="synonym">Stilbospora chartarum</name>
    <dbReference type="NCBI Taxonomy" id="1280523"/>
    <lineage>
        <taxon>Eukaryota</taxon>
        <taxon>Fungi</taxon>
        <taxon>Dikarya</taxon>
        <taxon>Ascomycota</taxon>
        <taxon>Pezizomycotina</taxon>
        <taxon>Sordariomycetes</taxon>
        <taxon>Hypocreomycetidae</taxon>
        <taxon>Hypocreales</taxon>
        <taxon>Stachybotryaceae</taxon>
        <taxon>Stachybotrys</taxon>
    </lineage>
</organism>
<comment type="similarity">
    <text evidence="2">Belongs to the ATP12 family.</text>
</comment>
<evidence type="ECO:0000256" key="4">
    <source>
        <dbReference type="ARBA" id="ARBA00023128"/>
    </source>
</evidence>
<dbReference type="Pfam" id="PF07542">
    <property type="entry name" value="ATP12"/>
    <property type="match status" value="1"/>
</dbReference>
<dbReference type="GO" id="GO:0005739">
    <property type="term" value="C:mitochondrion"/>
    <property type="evidence" value="ECO:0007669"/>
    <property type="project" value="UniProtKB-SubCell"/>
</dbReference>
<dbReference type="InterPro" id="IPR023335">
    <property type="entry name" value="ATP12_ortho_dom_sf"/>
</dbReference>
<evidence type="ECO:0000256" key="5">
    <source>
        <dbReference type="ARBA" id="ARBA00023186"/>
    </source>
</evidence>
<evidence type="ECO:0000256" key="1">
    <source>
        <dbReference type="ARBA" id="ARBA00004173"/>
    </source>
</evidence>
<dbReference type="AlphaFoldDB" id="A0A084AS61"/>
<keyword evidence="3" id="KW-0809">Transit peptide</keyword>
<accession>A0A084AS61</accession>
<comment type="subcellular location">
    <subcellularLocation>
        <location evidence="1">Mitochondrion</location>
    </subcellularLocation>
</comment>
<dbReference type="OrthoDB" id="5322896at2759"/>
<protein>
    <recommendedName>
        <fullName evidence="8">ATP synthase mitochondrial F1 complex assembly factor 2</fullName>
    </recommendedName>
</protein>
<dbReference type="Gene3D" id="3.30.2180.10">
    <property type="entry name" value="ATP12-like"/>
    <property type="match status" value="1"/>
</dbReference>
<evidence type="ECO:0000313" key="6">
    <source>
        <dbReference type="EMBL" id="KEY68140.1"/>
    </source>
</evidence>
<dbReference type="Proteomes" id="UP000028045">
    <property type="component" value="Unassembled WGS sequence"/>
</dbReference>